<dbReference type="GO" id="GO:0030672">
    <property type="term" value="C:synaptic vesicle membrane"/>
    <property type="evidence" value="ECO:0007669"/>
    <property type="project" value="UniProtKB-SubCell"/>
</dbReference>
<evidence type="ECO:0000256" key="3">
    <source>
        <dbReference type="ARBA" id="ARBA00022692"/>
    </source>
</evidence>
<evidence type="ECO:0000256" key="6">
    <source>
        <dbReference type="SAM" id="MobiDB-lite"/>
    </source>
</evidence>
<dbReference type="InterPro" id="IPR036259">
    <property type="entry name" value="MFS_trans_sf"/>
</dbReference>
<proteinExistence type="predicted"/>
<feature type="transmembrane region" description="Helical" evidence="7">
    <location>
        <begin position="205"/>
        <end position="226"/>
    </location>
</feature>
<dbReference type="GO" id="GO:0043195">
    <property type="term" value="C:terminal bouton"/>
    <property type="evidence" value="ECO:0007669"/>
    <property type="project" value="TreeGrafter"/>
</dbReference>
<feature type="domain" description="Major facilitator superfamily (MFS) profile" evidence="8">
    <location>
        <begin position="249"/>
        <end position="470"/>
    </location>
</feature>
<evidence type="ECO:0000259" key="8">
    <source>
        <dbReference type="PROSITE" id="PS50850"/>
    </source>
</evidence>
<accession>A0A6P6HEE8</accession>
<protein>
    <submittedName>
        <fullName evidence="10">Synaptic vesicular amine transporter</fullName>
    </submittedName>
</protein>
<evidence type="ECO:0000256" key="1">
    <source>
        <dbReference type="ARBA" id="ARBA00004644"/>
    </source>
</evidence>
<organism evidence="9 10">
    <name type="scientific">Puma concolor</name>
    <name type="common">Mountain lion</name>
    <name type="synonym">Felis concolor</name>
    <dbReference type="NCBI Taxonomy" id="9696"/>
    <lineage>
        <taxon>Eukaryota</taxon>
        <taxon>Metazoa</taxon>
        <taxon>Chordata</taxon>
        <taxon>Craniata</taxon>
        <taxon>Vertebrata</taxon>
        <taxon>Euteleostomi</taxon>
        <taxon>Mammalia</taxon>
        <taxon>Eutheria</taxon>
        <taxon>Laurasiatheria</taxon>
        <taxon>Carnivora</taxon>
        <taxon>Feliformia</taxon>
        <taxon>Felidae</taxon>
        <taxon>Felinae</taxon>
        <taxon>Puma</taxon>
    </lineage>
</organism>
<dbReference type="GO" id="GO:0005335">
    <property type="term" value="F:serotonin:sodium:chloride symporter activity"/>
    <property type="evidence" value="ECO:0007669"/>
    <property type="project" value="TreeGrafter"/>
</dbReference>
<feature type="transmembrane region" description="Helical" evidence="7">
    <location>
        <begin position="247"/>
        <end position="267"/>
    </location>
</feature>
<comment type="subcellular location">
    <subcellularLocation>
        <location evidence="1">Cytoplasmic vesicle</location>
        <location evidence="1">Secretory vesicle</location>
        <location evidence="1">Synaptic vesicle membrane</location>
        <topology evidence="1">Multi-pass membrane protein</topology>
    </subcellularLocation>
</comment>
<feature type="transmembrane region" description="Helical" evidence="7">
    <location>
        <begin position="373"/>
        <end position="392"/>
    </location>
</feature>
<reference evidence="10" key="1">
    <citation type="submission" date="2025-08" db="UniProtKB">
        <authorList>
            <consortium name="RefSeq"/>
        </authorList>
    </citation>
    <scope>IDENTIFICATION</scope>
    <source>
        <tissue evidence="10">Blood</tissue>
    </source>
</reference>
<dbReference type="PANTHER" id="PTHR23506:SF30">
    <property type="entry name" value="SYNAPTIC VESICULAR AMINE TRANSPORTER"/>
    <property type="match status" value="1"/>
</dbReference>
<keyword evidence="2" id="KW-0813">Transport</keyword>
<evidence type="ECO:0000256" key="7">
    <source>
        <dbReference type="SAM" id="Phobius"/>
    </source>
</evidence>
<gene>
    <name evidence="10" type="primary">SLC18A2</name>
</gene>
<dbReference type="CDD" id="cd17384">
    <property type="entry name" value="MFS_SLC18A1_2_VAT1_2"/>
    <property type="match status" value="1"/>
</dbReference>
<dbReference type="KEGG" id="pcoo:112854777"/>
<dbReference type="Pfam" id="PF07690">
    <property type="entry name" value="MFS_1"/>
    <property type="match status" value="1"/>
</dbReference>
<evidence type="ECO:0000313" key="9">
    <source>
        <dbReference type="Proteomes" id="UP000515131"/>
    </source>
</evidence>
<keyword evidence="5 7" id="KW-0472">Membrane</keyword>
<dbReference type="SUPFAM" id="SSF103473">
    <property type="entry name" value="MFS general substrate transporter"/>
    <property type="match status" value="1"/>
</dbReference>
<dbReference type="Proteomes" id="UP000515131">
    <property type="component" value="Unplaced"/>
</dbReference>
<keyword evidence="4 7" id="KW-1133">Transmembrane helix</keyword>
<dbReference type="InterPro" id="IPR050930">
    <property type="entry name" value="MFS_Vesicular_Transporter"/>
</dbReference>
<feature type="compositionally biased region" description="Polar residues" evidence="6">
    <location>
        <begin position="96"/>
        <end position="108"/>
    </location>
</feature>
<keyword evidence="9" id="KW-1185">Reference proteome</keyword>
<dbReference type="InterPro" id="IPR011701">
    <property type="entry name" value="MFS"/>
</dbReference>
<dbReference type="PANTHER" id="PTHR23506">
    <property type="entry name" value="GH10249P"/>
    <property type="match status" value="1"/>
</dbReference>
<dbReference type="InterPro" id="IPR020846">
    <property type="entry name" value="MFS_dom"/>
</dbReference>
<feature type="transmembrane region" description="Helical" evidence="7">
    <location>
        <begin position="346"/>
        <end position="366"/>
    </location>
</feature>
<evidence type="ECO:0000256" key="2">
    <source>
        <dbReference type="ARBA" id="ARBA00022448"/>
    </source>
</evidence>
<dbReference type="PROSITE" id="PS50850">
    <property type="entry name" value="MFS"/>
    <property type="match status" value="1"/>
</dbReference>
<keyword evidence="3 7" id="KW-0812">Transmembrane</keyword>
<evidence type="ECO:0000256" key="4">
    <source>
        <dbReference type="ARBA" id="ARBA00022989"/>
    </source>
</evidence>
<dbReference type="AlphaFoldDB" id="A0A6P6HEE8"/>
<evidence type="ECO:0000313" key="10">
    <source>
        <dbReference type="RefSeq" id="XP_025774112.1"/>
    </source>
</evidence>
<sequence length="470" mass="50820">MAIYPGLEYKAGSCLRNFYIFRVGRKIADSHSVPIIPSYLYSINHEKNASEVQTAKPVLTASTSGRFQNIFSYYDNTTMVTGNSTGELQRGPPPAASTQHTVTNTSAAPSDCPSENKDLLNENVQVGLLFASKATIQLLTNPFIGLLTNSCVHTHKEERMGMLASVYTDDEERGNAMGIALGGLAMGVLVGPPFGSVLYEFVGKTAPFLVLAALVLLDGAIQLFVLQPSRVQPESQKGTPLTTLLKDPYILIAAGSICFANMGIAMLEPALPIWMMETMCSRKWQLGIAFLPASISYLLGTNIFGMLAHKMGRWLCALLGMIIVGISILCIPFAKNIYGLIAPNFGVGFAIGMVDSSMMPIMGYLVDLRHVSVYGSVYAIADVAFCMGYAIGPSAGGAIAKAIGFPWLMTIIGIIDILFAPLCFFLRSPPAKEEKMAILMDHNCPIKTKMYTQNNIQSYPIGEDEESESD</sequence>
<dbReference type="Gene3D" id="1.20.1250.20">
    <property type="entry name" value="MFS general substrate transporter like domains"/>
    <property type="match status" value="2"/>
</dbReference>
<feature type="transmembrane region" description="Helical" evidence="7">
    <location>
        <begin position="314"/>
        <end position="334"/>
    </location>
</feature>
<dbReference type="GO" id="GO:0015842">
    <property type="term" value="P:aminergic neurotransmitter loading into synaptic vesicle"/>
    <property type="evidence" value="ECO:0007669"/>
    <property type="project" value="TreeGrafter"/>
</dbReference>
<dbReference type="RefSeq" id="XP_025774112.1">
    <property type="nucleotide sequence ID" value="XM_025918327.1"/>
</dbReference>
<evidence type="ECO:0000256" key="5">
    <source>
        <dbReference type="ARBA" id="ARBA00023136"/>
    </source>
</evidence>
<dbReference type="GeneID" id="112854777"/>
<feature type="transmembrane region" description="Helical" evidence="7">
    <location>
        <begin position="287"/>
        <end position="307"/>
    </location>
</feature>
<feature type="region of interest" description="Disordered" evidence="6">
    <location>
        <begin position="82"/>
        <end position="109"/>
    </location>
</feature>
<dbReference type="FunFam" id="1.20.1250.20:FF:000083">
    <property type="entry name" value="synaptic vesicular amine transporter isoform X1"/>
    <property type="match status" value="1"/>
</dbReference>
<name>A0A6P6HEE8_PUMCO</name>
<feature type="transmembrane region" description="Helical" evidence="7">
    <location>
        <begin position="404"/>
        <end position="426"/>
    </location>
</feature>
<feature type="transmembrane region" description="Helical" evidence="7">
    <location>
        <begin position="179"/>
        <end position="199"/>
    </location>
</feature>
<dbReference type="CTD" id="6571"/>